<dbReference type="InterPro" id="IPR005501">
    <property type="entry name" value="LamB/YcsF/PxpA-like"/>
</dbReference>
<dbReference type="EMBL" id="QSAJ01000004">
    <property type="protein sequence ID" value="RGW55254.1"/>
    <property type="molecule type" value="Genomic_DNA"/>
</dbReference>
<proteinExistence type="inferred from homology"/>
<dbReference type="GO" id="GO:0005975">
    <property type="term" value="P:carbohydrate metabolic process"/>
    <property type="evidence" value="ECO:0007669"/>
    <property type="project" value="InterPro"/>
</dbReference>
<comment type="catalytic activity">
    <reaction evidence="1">
        <text>5-oxo-L-proline + ATP + 2 H2O = L-glutamate + ADP + phosphate + H(+)</text>
        <dbReference type="Rhea" id="RHEA:10348"/>
        <dbReference type="ChEBI" id="CHEBI:15377"/>
        <dbReference type="ChEBI" id="CHEBI:15378"/>
        <dbReference type="ChEBI" id="CHEBI:29985"/>
        <dbReference type="ChEBI" id="CHEBI:30616"/>
        <dbReference type="ChEBI" id="CHEBI:43474"/>
        <dbReference type="ChEBI" id="CHEBI:58402"/>
        <dbReference type="ChEBI" id="CHEBI:456216"/>
        <dbReference type="EC" id="3.5.2.9"/>
    </reaction>
</comment>
<evidence type="ECO:0000313" key="2">
    <source>
        <dbReference type="EMBL" id="RGW55254.1"/>
    </source>
</evidence>
<organism evidence="2 3">
    <name type="scientific">Dorea formicigenerans</name>
    <dbReference type="NCBI Taxonomy" id="39486"/>
    <lineage>
        <taxon>Bacteria</taxon>
        <taxon>Bacillati</taxon>
        <taxon>Bacillota</taxon>
        <taxon>Clostridia</taxon>
        <taxon>Lachnospirales</taxon>
        <taxon>Lachnospiraceae</taxon>
        <taxon>Dorea</taxon>
    </lineage>
</organism>
<dbReference type="Gene3D" id="3.20.20.370">
    <property type="entry name" value="Glycoside hydrolase/deacetylase"/>
    <property type="match status" value="1"/>
</dbReference>
<gene>
    <name evidence="1" type="primary">pxpA</name>
    <name evidence="2" type="ORF">DWV67_02620</name>
</gene>
<dbReference type="AlphaFoldDB" id="A0A395XRT9"/>
<dbReference type="Proteomes" id="UP000266376">
    <property type="component" value="Unassembled WGS sequence"/>
</dbReference>
<dbReference type="GO" id="GO:0017168">
    <property type="term" value="F:5-oxoprolinase (ATP-hydrolyzing) activity"/>
    <property type="evidence" value="ECO:0007669"/>
    <property type="project" value="UniProtKB-UniRule"/>
</dbReference>
<evidence type="ECO:0000313" key="3">
    <source>
        <dbReference type="Proteomes" id="UP000266376"/>
    </source>
</evidence>
<comment type="similarity">
    <text evidence="1">Belongs to the LamB/PxpA family.</text>
</comment>
<comment type="function">
    <text evidence="1">Catalyzes the cleavage of 5-oxoproline to form L-glutamate coupled to the hydrolysis of ATP to ADP and inorganic phosphate.</text>
</comment>
<dbReference type="Pfam" id="PF03746">
    <property type="entry name" value="LamB_YcsF"/>
    <property type="match status" value="1"/>
</dbReference>
<sequence>MYKVDLNSDLGESFGRYTIGNDDKIIPLISSANIACGFHASDPVVMTTAIEQTKAAGIQIGAHPGFPDLMGFGRRNLAVSPAEAKAYTLYQISALGGMCKAHNMRLQHVKPHGAFYNMAAKDYELSKAICEAIKSYDPEIIVMGLSGSEMIRAAKDLGLKAASEVFADRAYEEDGTLVNRRKEGAVIKDENEAIARVIRMIKEQKVTTITGKDISIQADSVCVHGDGEKALLFVEKIRKAMAEEGITISPLKDICN</sequence>
<dbReference type="SUPFAM" id="SSF88713">
    <property type="entry name" value="Glycoside hydrolase/deacetylase"/>
    <property type="match status" value="1"/>
</dbReference>
<keyword evidence="1" id="KW-0547">Nucleotide-binding</keyword>
<dbReference type="HAMAP" id="MF_00691">
    <property type="entry name" value="PxpA"/>
    <property type="match status" value="1"/>
</dbReference>
<dbReference type="PANTHER" id="PTHR30292">
    <property type="entry name" value="UNCHARACTERIZED PROTEIN YBGL-RELATED"/>
    <property type="match status" value="1"/>
</dbReference>
<comment type="caution">
    <text evidence="2">The sequence shown here is derived from an EMBL/GenBank/DDBJ whole genome shotgun (WGS) entry which is preliminary data.</text>
</comment>
<keyword evidence="1" id="KW-0378">Hydrolase</keyword>
<evidence type="ECO:0000256" key="1">
    <source>
        <dbReference type="HAMAP-Rule" id="MF_00691"/>
    </source>
</evidence>
<dbReference type="InterPro" id="IPR011330">
    <property type="entry name" value="Glyco_hydro/deAcase_b/a-brl"/>
</dbReference>
<protein>
    <recommendedName>
        <fullName evidence="1">5-oxoprolinase subunit A</fullName>
        <shortName evidence="1">5-OPase subunit A</shortName>
        <ecNumber evidence="1">3.5.2.9</ecNumber>
    </recommendedName>
    <alternativeName>
        <fullName evidence="1">5-oxoprolinase (ATP-hydrolyzing) subunit A</fullName>
    </alternativeName>
</protein>
<reference evidence="2 3" key="1">
    <citation type="submission" date="2018-08" db="EMBL/GenBank/DDBJ databases">
        <title>A genome reference for cultivated species of the human gut microbiota.</title>
        <authorList>
            <person name="Zou Y."/>
            <person name="Xue W."/>
            <person name="Luo G."/>
        </authorList>
    </citation>
    <scope>NUCLEOTIDE SEQUENCE [LARGE SCALE GENOMIC DNA]</scope>
    <source>
        <strain evidence="2 3">AF12-11</strain>
    </source>
</reference>
<dbReference type="GO" id="GO:0005524">
    <property type="term" value="F:ATP binding"/>
    <property type="evidence" value="ECO:0007669"/>
    <property type="project" value="UniProtKB-UniRule"/>
</dbReference>
<dbReference type="NCBIfam" id="NF003816">
    <property type="entry name" value="PRK05406.1-5"/>
    <property type="match status" value="1"/>
</dbReference>
<accession>A0A395XRT9</accession>
<dbReference type="PANTHER" id="PTHR30292:SF0">
    <property type="entry name" value="5-OXOPROLINASE SUBUNIT A"/>
    <property type="match status" value="1"/>
</dbReference>
<comment type="subunit">
    <text evidence="1">Forms a complex composed of PxpA, PxpB and PxpC.</text>
</comment>
<dbReference type="EC" id="3.5.2.9" evidence="1"/>
<keyword evidence="1" id="KW-0067">ATP-binding</keyword>
<dbReference type="CDD" id="cd10787">
    <property type="entry name" value="LamB_YcsF_like"/>
    <property type="match status" value="1"/>
</dbReference>
<dbReference type="NCBIfam" id="NF003814">
    <property type="entry name" value="PRK05406.1-3"/>
    <property type="match status" value="1"/>
</dbReference>
<name>A0A395XRT9_9FIRM</name>